<protein>
    <submittedName>
        <fullName evidence="4">ATPase, putative</fullName>
    </submittedName>
</protein>
<dbReference type="SUPFAM" id="SSF52540">
    <property type="entry name" value="P-loop containing nucleoside triphosphate hydrolases"/>
    <property type="match status" value="1"/>
</dbReference>
<dbReference type="Gene3D" id="3.40.50.300">
    <property type="entry name" value="P-loop containing nucleotide triphosphate hydrolases"/>
    <property type="match status" value="1"/>
</dbReference>
<dbReference type="GO" id="GO:0005524">
    <property type="term" value="F:ATP binding"/>
    <property type="evidence" value="ECO:0007669"/>
    <property type="project" value="UniProtKB-KW"/>
</dbReference>
<sequence length="510" mass="57922">MRRCFVRRANPWAVHVSQRKTVVEMIDQLVAKGVLQKDPRQREMAEMCTPLLKAVQDHDAQTKSSEIVLVTGTASMLKAKLLEWRLHVLQRARQFFSQLAARLKLVDRRTTAIDVQWPENIGASKAISSGLYIWGDVGIGKTMMLDLFEMCPTPRFTKRRAHLHSFMTMLSDRLHHVENEQRAAKAAASAAFAAQQSTSTNFTLRRPIEVVVDEIVEETPILCFDEFQTFDVAHAALLAEFFTLAFARGIFLMTTSNRPPQELFHLSSTFGNFLPLLHQHCNVVHCRGIEDYRLVAAKRGSHHHHVFVSPASESHEKELLARVDRALPDGSEWTYNMEMNLYGRVAIVPRTCGGVAVFEFAQICGRFQMLGPQDFQLFAKTFHTIVLLNVPQIGVVSKNAAKQFIILVDELYQYKVKLLFTSSVDWERMFDTVDVVTGKAAEPLAEDAYTQGADERTFGDYLDIASSEEELLSFARVKSRLHEMGSEQYLHSNHIDFHVDDFNTHALLQL</sequence>
<dbReference type="AlphaFoldDB" id="A0A0S4JPV5"/>
<evidence type="ECO:0000256" key="2">
    <source>
        <dbReference type="ARBA" id="ARBA00022741"/>
    </source>
</evidence>
<keyword evidence="2" id="KW-0547">Nucleotide-binding</keyword>
<organism evidence="4 5">
    <name type="scientific">Bodo saltans</name>
    <name type="common">Flagellated protozoan</name>
    <dbReference type="NCBI Taxonomy" id="75058"/>
    <lineage>
        <taxon>Eukaryota</taxon>
        <taxon>Discoba</taxon>
        <taxon>Euglenozoa</taxon>
        <taxon>Kinetoplastea</taxon>
        <taxon>Metakinetoplastina</taxon>
        <taxon>Eubodonida</taxon>
        <taxon>Bodonidae</taxon>
        <taxon>Bodo</taxon>
    </lineage>
</organism>
<dbReference type="EMBL" id="CYKH01002161">
    <property type="protein sequence ID" value="CUG93551.1"/>
    <property type="molecule type" value="Genomic_DNA"/>
</dbReference>
<proteinExistence type="inferred from homology"/>
<dbReference type="OrthoDB" id="548867at2759"/>
<dbReference type="GO" id="GO:0005739">
    <property type="term" value="C:mitochondrion"/>
    <property type="evidence" value="ECO:0007669"/>
    <property type="project" value="TreeGrafter"/>
</dbReference>
<keyword evidence="3" id="KW-0067">ATP-binding</keyword>
<dbReference type="OMA" id="HSFMSEL"/>
<dbReference type="GO" id="GO:0016887">
    <property type="term" value="F:ATP hydrolysis activity"/>
    <property type="evidence" value="ECO:0007669"/>
    <property type="project" value="InterPro"/>
</dbReference>
<reference evidence="5" key="1">
    <citation type="submission" date="2015-09" db="EMBL/GenBank/DDBJ databases">
        <authorList>
            <consortium name="Pathogen Informatics"/>
        </authorList>
    </citation>
    <scope>NUCLEOTIDE SEQUENCE [LARGE SCALE GENOMIC DNA]</scope>
    <source>
        <strain evidence="5">Lake Konstanz</strain>
    </source>
</reference>
<dbReference type="VEuPathDB" id="TriTrypDB:BSAL_43450"/>
<evidence type="ECO:0000256" key="1">
    <source>
        <dbReference type="ARBA" id="ARBA00010322"/>
    </source>
</evidence>
<dbReference type="InterPro" id="IPR027417">
    <property type="entry name" value="P-loop_NTPase"/>
</dbReference>
<comment type="similarity">
    <text evidence="1">Belongs to the AFG1 ATPase family.</text>
</comment>
<dbReference type="InterPro" id="IPR005654">
    <property type="entry name" value="ATPase_AFG1-like"/>
</dbReference>
<evidence type="ECO:0000256" key="3">
    <source>
        <dbReference type="ARBA" id="ARBA00022840"/>
    </source>
</evidence>
<dbReference type="NCBIfam" id="NF040713">
    <property type="entry name" value="ZapE"/>
    <property type="match status" value="1"/>
</dbReference>
<dbReference type="Pfam" id="PF03969">
    <property type="entry name" value="AFG1_ATPase"/>
    <property type="match status" value="1"/>
</dbReference>
<accession>A0A0S4JPV5</accession>
<evidence type="ECO:0000313" key="5">
    <source>
        <dbReference type="Proteomes" id="UP000051952"/>
    </source>
</evidence>
<dbReference type="PANTHER" id="PTHR12169">
    <property type="entry name" value="ATPASE N2B"/>
    <property type="match status" value="1"/>
</dbReference>
<dbReference type="Proteomes" id="UP000051952">
    <property type="component" value="Unassembled WGS sequence"/>
</dbReference>
<name>A0A0S4JPV5_BODSA</name>
<keyword evidence="5" id="KW-1185">Reference proteome</keyword>
<gene>
    <name evidence="4" type="ORF">BSAL_43450</name>
</gene>
<dbReference type="PANTHER" id="PTHR12169:SF28">
    <property type="entry name" value="PUTATIVE-RELATED"/>
    <property type="match status" value="1"/>
</dbReference>
<evidence type="ECO:0000313" key="4">
    <source>
        <dbReference type="EMBL" id="CUG93551.1"/>
    </source>
</evidence>